<protein>
    <submittedName>
        <fullName evidence="10">Sodium/alanine symporter AgcS</fullName>
    </submittedName>
</protein>
<keyword evidence="4" id="KW-1003">Cell membrane</keyword>
<feature type="region of interest" description="Disordered" evidence="9">
    <location>
        <begin position="447"/>
        <end position="473"/>
    </location>
</feature>
<keyword evidence="8" id="KW-0769">Symport</keyword>
<evidence type="ECO:0000256" key="2">
    <source>
        <dbReference type="ARBA" id="ARBA00009261"/>
    </source>
</evidence>
<feature type="transmembrane region" description="Helical" evidence="8">
    <location>
        <begin position="304"/>
        <end position="324"/>
    </location>
</feature>
<dbReference type="EMBL" id="OX458333">
    <property type="protein sequence ID" value="CAI8815130.1"/>
    <property type="molecule type" value="Genomic_DNA"/>
</dbReference>
<dbReference type="PANTHER" id="PTHR30330:SF3">
    <property type="entry name" value="TRANSCRIPTIONAL REGULATOR, LRP FAMILY"/>
    <property type="match status" value="1"/>
</dbReference>
<evidence type="ECO:0000313" key="11">
    <source>
        <dbReference type="Proteomes" id="UP001162030"/>
    </source>
</evidence>
<keyword evidence="8" id="KW-0997">Cell inner membrane</keyword>
<feature type="transmembrane region" description="Helical" evidence="8">
    <location>
        <begin position="96"/>
        <end position="117"/>
    </location>
</feature>
<feature type="transmembrane region" description="Helical" evidence="8">
    <location>
        <begin position="384"/>
        <end position="405"/>
    </location>
</feature>
<feature type="transmembrane region" description="Helical" evidence="8">
    <location>
        <begin position="208"/>
        <end position="227"/>
    </location>
</feature>
<comment type="subcellular location">
    <subcellularLocation>
        <location evidence="8">Cell inner membrane</location>
        <topology evidence="8">Multi-pass membrane protein</topology>
    </subcellularLocation>
    <subcellularLocation>
        <location evidence="1">Cell membrane</location>
        <topology evidence="1">Multi-pass membrane protein</topology>
    </subcellularLocation>
</comment>
<evidence type="ECO:0000256" key="1">
    <source>
        <dbReference type="ARBA" id="ARBA00004651"/>
    </source>
</evidence>
<evidence type="ECO:0000256" key="7">
    <source>
        <dbReference type="ARBA" id="ARBA00023136"/>
    </source>
</evidence>
<gene>
    <name evidence="10" type="primary">agcS</name>
    <name evidence="10" type="ORF">MSZNOR_1852</name>
</gene>
<dbReference type="PRINTS" id="PR00175">
    <property type="entry name" value="NAALASMPORT"/>
</dbReference>
<evidence type="ECO:0000256" key="6">
    <source>
        <dbReference type="ARBA" id="ARBA00022989"/>
    </source>
</evidence>
<keyword evidence="6 8" id="KW-1133">Transmembrane helix</keyword>
<evidence type="ECO:0000256" key="4">
    <source>
        <dbReference type="ARBA" id="ARBA00022475"/>
    </source>
</evidence>
<evidence type="ECO:0000256" key="9">
    <source>
        <dbReference type="SAM" id="MobiDB-lite"/>
    </source>
</evidence>
<dbReference type="Proteomes" id="UP001162030">
    <property type="component" value="Chromosome"/>
</dbReference>
<reference evidence="10 11" key="1">
    <citation type="submission" date="2023-03" db="EMBL/GenBank/DDBJ databases">
        <authorList>
            <person name="Pearce D."/>
        </authorList>
    </citation>
    <scope>NUCLEOTIDE SEQUENCE [LARGE SCALE GENOMIC DNA]</scope>
    <source>
        <strain evidence="10">Msz</strain>
    </source>
</reference>
<dbReference type="PANTHER" id="PTHR30330">
    <property type="entry name" value="AGSS FAMILY TRANSPORTER, SODIUM-ALANINE"/>
    <property type="match status" value="1"/>
</dbReference>
<proteinExistence type="inferred from homology"/>
<sequence length="473" mass="50364">MRDIETLIATLSGWVWGPPMLILLVGTGLYLTILLRGLQFRALPRALRIIFQKDHGHDGDISHFAALMTALAATVGIGNIVGVATAISLGGPGAVFWMWMTGLVGMATKYSEAVLAVKYREKGEYGMRGGPMYYLAKGAGLPWLGKLFAVFTALATFGIGNMTQANSTAKILEGTFHIAPLTTGLVLMVLTALVILGGVRSIGRFTSLLVPFMIVGYFAAALVVLFLNAAEIPHALYLIVYHAFNPIAATGGFAGATIAAAMRYGVARGVFSNESGLGSAPIAAAAARTDGPVRQALVSMTQTFIDTLVVCTMTALVILTATPWTQAVAPGELTAASMAETLGGTGTIIVALATALFAYSTLIGWNYYGEKAVEYLFGPRSIRIYRVFFVAAVIVGATTSLEFVWNFSDLMNGMMAIPNLIGLLVLSKVIKAETDQYFKNERRRIRGPETEPAVRTSSKVRRSARVTSGDSHS</sequence>
<keyword evidence="11" id="KW-1185">Reference proteome</keyword>
<dbReference type="Gene3D" id="1.20.1740.10">
    <property type="entry name" value="Amino acid/polyamine transporter I"/>
    <property type="match status" value="1"/>
</dbReference>
<dbReference type="Pfam" id="PF01235">
    <property type="entry name" value="Na_Ala_symp"/>
    <property type="match status" value="1"/>
</dbReference>
<feature type="transmembrane region" description="Helical" evidence="8">
    <location>
        <begin position="178"/>
        <end position="196"/>
    </location>
</feature>
<dbReference type="InterPro" id="IPR001463">
    <property type="entry name" value="Na/Ala_symport"/>
</dbReference>
<evidence type="ECO:0000256" key="5">
    <source>
        <dbReference type="ARBA" id="ARBA00022692"/>
    </source>
</evidence>
<accession>A0ABN8X419</accession>
<feature type="transmembrane region" description="Helical" evidence="8">
    <location>
        <begin position="138"/>
        <end position="158"/>
    </location>
</feature>
<evidence type="ECO:0000313" key="10">
    <source>
        <dbReference type="EMBL" id="CAI8815130.1"/>
    </source>
</evidence>
<feature type="transmembrane region" description="Helical" evidence="8">
    <location>
        <begin position="411"/>
        <end position="430"/>
    </location>
</feature>
<feature type="transmembrane region" description="Helical" evidence="8">
    <location>
        <begin position="20"/>
        <end position="43"/>
    </location>
</feature>
<comment type="similarity">
    <text evidence="2 8">Belongs to the alanine or glycine:cation symporter (AGCS) (TC 2.A.25) family.</text>
</comment>
<feature type="transmembrane region" description="Helical" evidence="8">
    <location>
        <begin position="344"/>
        <end position="363"/>
    </location>
</feature>
<keyword evidence="3 8" id="KW-0813">Transport</keyword>
<name>A0ABN8X419_9GAMM</name>
<evidence type="ECO:0000256" key="8">
    <source>
        <dbReference type="RuleBase" id="RU363064"/>
    </source>
</evidence>
<feature type="transmembrane region" description="Helical" evidence="8">
    <location>
        <begin position="64"/>
        <end position="90"/>
    </location>
</feature>
<keyword evidence="7 8" id="KW-0472">Membrane</keyword>
<dbReference type="NCBIfam" id="TIGR00835">
    <property type="entry name" value="agcS"/>
    <property type="match status" value="1"/>
</dbReference>
<evidence type="ECO:0000256" key="3">
    <source>
        <dbReference type="ARBA" id="ARBA00022448"/>
    </source>
</evidence>
<organism evidence="10 11">
    <name type="scientific">Methylocaldum szegediense</name>
    <dbReference type="NCBI Taxonomy" id="73780"/>
    <lineage>
        <taxon>Bacteria</taxon>
        <taxon>Pseudomonadati</taxon>
        <taxon>Pseudomonadota</taxon>
        <taxon>Gammaproteobacteria</taxon>
        <taxon>Methylococcales</taxon>
        <taxon>Methylococcaceae</taxon>
        <taxon>Methylocaldum</taxon>
    </lineage>
</organism>
<feature type="transmembrane region" description="Helical" evidence="8">
    <location>
        <begin position="239"/>
        <end position="262"/>
    </location>
</feature>
<keyword evidence="5 8" id="KW-0812">Transmembrane</keyword>
<dbReference type="RefSeq" id="WP_084161531.1">
    <property type="nucleotide sequence ID" value="NZ_OX458333.1"/>
</dbReference>